<gene>
    <name evidence="1" type="ORF">EWV81_22735</name>
</gene>
<name>A0A552DCW3_MICAE</name>
<reference evidence="1 2" key="1">
    <citation type="submission" date="2019-01" db="EMBL/GenBank/DDBJ databases">
        <title>Coherence of Microcystis species and biogeography revealed through population genomics.</title>
        <authorList>
            <person name="Perez-Carrascal O.M."/>
            <person name="Terrat Y."/>
            <person name="Giani A."/>
            <person name="Fortin N."/>
            <person name="Tromas N."/>
            <person name="Shapiro B.J."/>
        </authorList>
    </citation>
    <scope>NUCLEOTIDE SEQUENCE [LARGE SCALE GENOMIC DNA]</scope>
    <source>
        <strain evidence="1">Ma_SC_T_19800800_S464</strain>
    </source>
</reference>
<comment type="caution">
    <text evidence="1">The sequence shown here is derived from an EMBL/GenBank/DDBJ whole genome shotgun (WGS) entry which is preliminary data.</text>
</comment>
<evidence type="ECO:0000313" key="2">
    <source>
        <dbReference type="Proteomes" id="UP000319313"/>
    </source>
</evidence>
<dbReference type="EMBL" id="SFBL01000227">
    <property type="protein sequence ID" value="TRU20072.1"/>
    <property type="molecule type" value="Genomic_DNA"/>
</dbReference>
<protein>
    <submittedName>
        <fullName evidence="1">Uncharacterized protein</fullName>
    </submittedName>
</protein>
<proteinExistence type="predicted"/>
<organism evidence="1 2">
    <name type="scientific">Microcystis aeruginosa Ma_SC_T_19800800_S464</name>
    <dbReference type="NCBI Taxonomy" id="2486257"/>
    <lineage>
        <taxon>Bacteria</taxon>
        <taxon>Bacillati</taxon>
        <taxon>Cyanobacteriota</taxon>
        <taxon>Cyanophyceae</taxon>
        <taxon>Oscillatoriophycideae</taxon>
        <taxon>Chroococcales</taxon>
        <taxon>Microcystaceae</taxon>
        <taxon>Microcystis</taxon>
    </lineage>
</organism>
<dbReference type="AlphaFoldDB" id="A0A552DCW3"/>
<evidence type="ECO:0000313" key="1">
    <source>
        <dbReference type="EMBL" id="TRU20072.1"/>
    </source>
</evidence>
<dbReference type="Proteomes" id="UP000319313">
    <property type="component" value="Unassembled WGS sequence"/>
</dbReference>
<sequence>MSPCQAKLPTLSKIRFPDEVKAELKAEGSFNIDCVAKFAGKGSLQLELTGSKAPVGVKVAGEFAYGETWKTNKKECIYIFDKATGSGGASVTLEFKQSLTELAIKLLPPGASILGALVIAILEKKFGLQSDFGISVKGSLFGNVIWENAPPLQQILPDSGSYTVNIAAGPYGKIKRGDDEVKIYGNIGTKVDVWPKFDVKEVFGELGIDIKFGWRKYTYKYLPSTEVTVFGDELGSGLLPSSNDPSEFVFEVVYDPSGIIGTTNVYGDNHVWLFVLID</sequence>
<accession>A0A552DCW3</accession>